<keyword evidence="1" id="KW-0732">Signal</keyword>
<proteinExistence type="predicted"/>
<evidence type="ECO:0000256" key="2">
    <source>
        <dbReference type="ARBA" id="ARBA00023157"/>
    </source>
</evidence>
<evidence type="ECO:0000313" key="3">
    <source>
        <dbReference type="EMBL" id="KPM11426.1"/>
    </source>
</evidence>
<dbReference type="EMBL" id="JXLN01017174">
    <property type="protein sequence ID" value="KPM11426.1"/>
    <property type="molecule type" value="Genomic_DNA"/>
</dbReference>
<dbReference type="CDD" id="cd00117">
    <property type="entry name" value="TFP"/>
    <property type="match status" value="1"/>
</dbReference>
<reference evidence="3 4" key="1">
    <citation type="journal article" date="2015" name="Parasit. Vectors">
        <title>Draft genome of the scabies mite.</title>
        <authorList>
            <person name="Rider S.D.Jr."/>
            <person name="Morgan M.S."/>
            <person name="Arlian L.G."/>
        </authorList>
    </citation>
    <scope>NUCLEOTIDE SEQUENCE [LARGE SCALE GENOMIC DNA]</scope>
    <source>
        <strain evidence="3">Arlian Lab</strain>
    </source>
</reference>
<evidence type="ECO:0000256" key="1">
    <source>
        <dbReference type="ARBA" id="ARBA00022729"/>
    </source>
</evidence>
<dbReference type="Proteomes" id="UP000616769">
    <property type="component" value="Unassembled WGS sequence"/>
</dbReference>
<gene>
    <name evidence="3" type="ORF">QR98_0099960</name>
</gene>
<name>A0A132AKA7_SARSC</name>
<protein>
    <submittedName>
        <fullName evidence="3">Uncharacterized protein</fullName>
    </submittedName>
</protein>
<keyword evidence="2" id="KW-1015">Disulfide bond</keyword>
<dbReference type="AlphaFoldDB" id="A0A132AKA7"/>
<accession>A0A132AKA7</accession>
<dbReference type="InterPro" id="IPR045860">
    <property type="entry name" value="Snake_toxin-like_sf"/>
</dbReference>
<sequence>MFDIRLKPNDLRSILIVLVLLLFLANPIESLRCYICHTDDNEQCKLKDCPADQAYDRCMTTIYKNRMYTIDGKKYRKECALGPCHLRGLKHLNFANFRTDCDLSKQDDCVFCCAQDGCNKDSALLLSPSISPILIVSIGLIISFLSFGSDWLFSNFDLRNL</sequence>
<evidence type="ECO:0000313" key="4">
    <source>
        <dbReference type="Proteomes" id="UP000616769"/>
    </source>
</evidence>
<dbReference type="VEuPathDB" id="VectorBase:SSCA006382"/>
<dbReference type="PANTHER" id="PTHR10036:SF3">
    <property type="entry name" value="PROTEIN SLEEPLESS-RELATED"/>
    <property type="match status" value="1"/>
</dbReference>
<organism evidence="3 4">
    <name type="scientific">Sarcoptes scabiei</name>
    <name type="common">Itch mite</name>
    <name type="synonym">Acarus scabiei</name>
    <dbReference type="NCBI Taxonomy" id="52283"/>
    <lineage>
        <taxon>Eukaryota</taxon>
        <taxon>Metazoa</taxon>
        <taxon>Ecdysozoa</taxon>
        <taxon>Arthropoda</taxon>
        <taxon>Chelicerata</taxon>
        <taxon>Arachnida</taxon>
        <taxon>Acari</taxon>
        <taxon>Acariformes</taxon>
        <taxon>Sarcoptiformes</taxon>
        <taxon>Astigmata</taxon>
        <taxon>Psoroptidia</taxon>
        <taxon>Sarcoptoidea</taxon>
        <taxon>Sarcoptidae</taxon>
        <taxon>Sarcoptinae</taxon>
        <taxon>Sarcoptes</taxon>
    </lineage>
</organism>
<comment type="caution">
    <text evidence="3">The sequence shown here is derived from an EMBL/GenBank/DDBJ whole genome shotgun (WGS) entry which is preliminary data.</text>
</comment>
<dbReference type="OrthoDB" id="8177818at2759"/>
<dbReference type="SUPFAM" id="SSF57302">
    <property type="entry name" value="Snake toxin-like"/>
    <property type="match status" value="1"/>
</dbReference>
<dbReference type="PANTHER" id="PTHR10036">
    <property type="entry name" value="CD59 GLYCOPROTEIN"/>
    <property type="match status" value="1"/>
</dbReference>